<dbReference type="PANTHER" id="PTHR31780">
    <property type="entry name" value="STRESS RESPONSE PROTEIN NST1-RELATED"/>
    <property type="match status" value="1"/>
</dbReference>
<dbReference type="Proteomes" id="UP000663699">
    <property type="component" value="Chromosome 5"/>
</dbReference>
<evidence type="ECO:0000256" key="4">
    <source>
        <dbReference type="ARBA" id="ARBA00022490"/>
    </source>
</evidence>
<dbReference type="GO" id="GO:0005737">
    <property type="term" value="C:cytoplasm"/>
    <property type="evidence" value="ECO:0007669"/>
    <property type="project" value="UniProtKB-SubCell"/>
</dbReference>
<evidence type="ECO:0000256" key="2">
    <source>
        <dbReference type="ARBA" id="ARBA00007112"/>
    </source>
</evidence>
<feature type="compositionally biased region" description="Basic and acidic residues" evidence="8">
    <location>
        <begin position="431"/>
        <end position="446"/>
    </location>
</feature>
<evidence type="ECO:0000256" key="5">
    <source>
        <dbReference type="ARBA" id="ARBA00023016"/>
    </source>
</evidence>
<keyword evidence="10" id="KW-1185">Reference proteome</keyword>
<feature type="compositionally biased region" description="Basic and acidic residues" evidence="8">
    <location>
        <begin position="100"/>
        <end position="112"/>
    </location>
</feature>
<evidence type="ECO:0000256" key="1">
    <source>
        <dbReference type="ARBA" id="ARBA00004496"/>
    </source>
</evidence>
<feature type="compositionally biased region" description="Basic residues" evidence="8">
    <location>
        <begin position="152"/>
        <end position="161"/>
    </location>
</feature>
<keyword evidence="5 7" id="KW-0346">Stress response</keyword>
<comment type="subcellular location">
    <subcellularLocation>
        <location evidence="1 7">Cytoplasm</location>
    </subcellularLocation>
</comment>
<feature type="compositionally biased region" description="Basic and acidic residues" evidence="8">
    <location>
        <begin position="38"/>
        <end position="54"/>
    </location>
</feature>
<accession>A0A899FWY3</accession>
<feature type="region of interest" description="Disordered" evidence="8">
    <location>
        <begin position="431"/>
        <end position="466"/>
    </location>
</feature>
<name>A0A899FWY3_9ASCO</name>
<reference evidence="9" key="1">
    <citation type="submission" date="2020-06" db="EMBL/GenBank/DDBJ databases">
        <title>Genomes of multiple members of Pneumocystis genus reveal paths to human pathogen Pneumocystis jirovecii.</title>
        <authorList>
            <person name="Cisse O.H."/>
            <person name="Ma L."/>
            <person name="Dekker J."/>
            <person name="Khil P."/>
            <person name="Jo J."/>
            <person name="Brenchley J."/>
            <person name="Blair R."/>
            <person name="Pahar B."/>
            <person name="Chabe M."/>
            <person name="Van Rompay K.A."/>
            <person name="Keesler R."/>
            <person name="Sukura A."/>
            <person name="Hirsch V."/>
            <person name="Kutty G."/>
            <person name="Liu Y."/>
            <person name="Peng L."/>
            <person name="Chen J."/>
            <person name="Song J."/>
            <person name="Weissenbacher-Lang C."/>
            <person name="Xu J."/>
            <person name="Upham N.S."/>
            <person name="Stajich J.E."/>
            <person name="Cuomo C.A."/>
            <person name="Cushion M.T."/>
            <person name="Kovacs J.A."/>
        </authorList>
    </citation>
    <scope>NUCLEOTIDE SEQUENCE</scope>
    <source>
        <strain evidence="9">2A</strain>
    </source>
</reference>
<feature type="region of interest" description="Disordered" evidence="8">
    <location>
        <begin position="99"/>
        <end position="181"/>
    </location>
</feature>
<organism evidence="9 10">
    <name type="scientific">Pneumocystis wakefieldiae</name>
    <dbReference type="NCBI Taxonomy" id="38082"/>
    <lineage>
        <taxon>Eukaryota</taxon>
        <taxon>Fungi</taxon>
        <taxon>Dikarya</taxon>
        <taxon>Ascomycota</taxon>
        <taxon>Taphrinomycotina</taxon>
        <taxon>Pneumocystomycetes</taxon>
        <taxon>Pneumocystaceae</taxon>
        <taxon>Pneumocystis</taxon>
    </lineage>
</organism>
<dbReference type="EMBL" id="CP054536">
    <property type="protein sequence ID" value="QSL65143.1"/>
    <property type="molecule type" value="Genomic_DNA"/>
</dbReference>
<keyword evidence="6 7" id="KW-0175">Coiled coil</keyword>
<feature type="compositionally biased region" description="Basic and acidic residues" evidence="8">
    <location>
        <begin position="456"/>
        <end position="466"/>
    </location>
</feature>
<evidence type="ECO:0000313" key="10">
    <source>
        <dbReference type="Proteomes" id="UP000663699"/>
    </source>
</evidence>
<evidence type="ECO:0000256" key="3">
    <source>
        <dbReference type="ARBA" id="ARBA00020733"/>
    </source>
</evidence>
<keyword evidence="4 7" id="KW-0963">Cytoplasm</keyword>
<evidence type="ECO:0000256" key="7">
    <source>
        <dbReference type="RuleBase" id="RU049441"/>
    </source>
</evidence>
<gene>
    <name evidence="9" type="ORF">MERGE_002448</name>
</gene>
<protein>
    <recommendedName>
        <fullName evidence="3 7">Stress response protein NST1</fullName>
    </recommendedName>
</protein>
<feature type="region of interest" description="Disordered" evidence="8">
    <location>
        <begin position="358"/>
        <end position="379"/>
    </location>
</feature>
<comment type="similarity">
    <text evidence="2 7">Belongs to the NST1 family.</text>
</comment>
<feature type="compositionally biased region" description="Polar residues" evidence="8">
    <location>
        <begin position="133"/>
        <end position="143"/>
    </location>
</feature>
<dbReference type="AlphaFoldDB" id="A0A899FWY3"/>
<dbReference type="Pfam" id="PF13945">
    <property type="entry name" value="NST1"/>
    <property type="match status" value="1"/>
</dbReference>
<sequence>MDTYDIKVVEDTEIRPKVICSEKEGEQTSIVMRSPCKSVEREEMQKEGDQRASEPPKMNGIVSKNKKKKKKRTKQKKMDGEGSSMIKCESYSGGGSFLHPECKQNHDGRFLEDSEYDPASPSLSYPMHREQMLGSSFSLSDNHVGSLERKGLGRKKKKKKGIASDTYHSSNVSDMMAQPTSQCRVGSRKSKDQIWNISTHEERERIKEFWLQLGEEERRGLVKIEKEAVLRKMKEQQKHSCSCSVCDRKRIAIEEELEMLYDAYYEELEQYANQQQKFSSLSLLHKNSTVGRSEDLDDSEIALDSDGDYESIFLTVKGGIFTVADDLLKNDGKKFIEMMEQLAERRIQREEEAVMEIETTEFDSDDEDYDDESDDDELNTLDEEQRIEEGRRMFQIFAAKMFEQRVLTAYREKVAEERQQRLLEELEEENRLKEERELKKAREKERKKDKKKLQKQLKDQEKARKVAERLAEENALRIEEEKRLEEAKRKKEELRLKREAERKTLEEEKRRQPQNKEKEAEKERKRKEAEKERQKKELKKEKDVKEIKEAKDVKEVKEMKESKEVKEMKEVKEIKEDENKIWNDKGKDNQKQKTMEAMASLVSSNRSPRIESQETFYGMAESIKEARSSVSSPLNSSFLSLKTEKDSDNSLSSSSIIFPQSHSSFSIQNTSHNSPHMSSNINSTLQHPPGLDTAFSQNLSSTHSTYQPLTSHPIINNVSGGIFAMSSTSSNKQYDYSSSPLRLPKLSSNMYKNETSLSGNLNSYHSLPITPTSFSHPFHHHMEDKNPNGILGLHENRTKVLDDNITRILPSSAAKPIKRPSPIQRPSGTTAYKDELRKTPTINELSEVMGSKALLDDDDNDSIILNNVNDTSRGFSNRPKSIYRRDSPFIETMNLNRHASNPQESSHRNISDQVWLPGLSNSRFPNIWPSNTNRGNQYHVTQNVLRQRCKLICLRLDEQYGSKTRFFLIDQVLSLYNDLFSDTPVQSKQLLDACAISGNSQNGGGFFTCKIEKQHIMIRYDDAIDQTHCKPGLSGFPTMVYSSPNSPSTAPQSRWSINSSITGAF</sequence>
<feature type="region of interest" description="Disordered" evidence="8">
    <location>
        <begin position="481"/>
        <end position="548"/>
    </location>
</feature>
<evidence type="ECO:0000256" key="6">
    <source>
        <dbReference type="ARBA" id="ARBA00023054"/>
    </source>
</evidence>
<proteinExistence type="inferred from homology"/>
<feature type="compositionally biased region" description="Polar residues" evidence="8">
    <location>
        <begin position="166"/>
        <end position="181"/>
    </location>
</feature>
<feature type="compositionally biased region" description="Basic residues" evidence="8">
    <location>
        <begin position="64"/>
        <end position="75"/>
    </location>
</feature>
<evidence type="ECO:0000313" key="9">
    <source>
        <dbReference type="EMBL" id="QSL65143.1"/>
    </source>
</evidence>
<comment type="function">
    <text evidence="7">May act as a negative regulator of salt tolerance.</text>
</comment>
<dbReference type="InterPro" id="IPR025279">
    <property type="entry name" value="NST1"/>
</dbReference>
<dbReference type="OrthoDB" id="21629at2759"/>
<feature type="region of interest" description="Disordered" evidence="8">
    <location>
        <begin position="36"/>
        <end position="87"/>
    </location>
</feature>
<evidence type="ECO:0000256" key="8">
    <source>
        <dbReference type="SAM" id="MobiDB-lite"/>
    </source>
</evidence>
<dbReference type="PANTHER" id="PTHR31780:SF10">
    <property type="entry name" value="LD36051P"/>
    <property type="match status" value="1"/>
</dbReference>
<dbReference type="InterPro" id="IPR051195">
    <property type="entry name" value="Fungal_stress_NST1"/>
</dbReference>